<keyword evidence="3" id="KW-0812">Transmembrane</keyword>
<dbReference type="SUPFAM" id="SSF52047">
    <property type="entry name" value="RNI-like"/>
    <property type="match status" value="1"/>
</dbReference>
<sequence>MSSHIKYCLEDLREGDNFYVLVNEKPTLAELHTKKETKLLIHHLEWEWIDKSSSRLFPKAFLSVIFLNERMREGGDVSKKKKISAENSSENEPDVGPDLRPQVEEEKREAIKPPQEMQWKNPSNKDSLRLEDILICEKVLLKLCNKPKLLNEPTFKKFVPYIKTLGDYVTQCREAGKIHAKSELLLFFFLKKKLAKRGVLFCTKKKNVLMVLTTFFFFFLSTNQLLSNPHPIKKKKKRKQLEMYHLRMKDFEKQAQTGIRQQRMERKKVSEKFRKLTEAEVGYEETETRMALEMGEVKEREEEEEKKEVTVHAAKNIDDHMFREQVLVTCSERDLEECIEMIKNNTPLANTTAFKVGTLIRDQDGSQRLDLCKQKLGPNHATSIAQVMKHNQCIQALLLGANGIGDHGAKVTTFFFIFIFYFILFYLK</sequence>
<name>X6P4X0_RETFI</name>
<dbReference type="AlphaFoldDB" id="X6P4X0"/>
<comment type="caution">
    <text evidence="4">The sequence shown here is derived from an EMBL/GenBank/DDBJ whole genome shotgun (WGS) entry which is preliminary data.</text>
</comment>
<feature type="transmembrane region" description="Helical" evidence="3">
    <location>
        <begin position="408"/>
        <end position="427"/>
    </location>
</feature>
<dbReference type="InterPro" id="IPR032675">
    <property type="entry name" value="LRR_dom_sf"/>
</dbReference>
<dbReference type="Proteomes" id="UP000023152">
    <property type="component" value="Unassembled WGS sequence"/>
</dbReference>
<reference evidence="4 5" key="1">
    <citation type="journal article" date="2013" name="Curr. Biol.">
        <title>The Genome of the Foraminiferan Reticulomyxa filosa.</title>
        <authorList>
            <person name="Glockner G."/>
            <person name="Hulsmann N."/>
            <person name="Schleicher M."/>
            <person name="Noegel A.A."/>
            <person name="Eichinger L."/>
            <person name="Gallinger C."/>
            <person name="Pawlowski J."/>
            <person name="Sierra R."/>
            <person name="Euteneuer U."/>
            <person name="Pillet L."/>
            <person name="Moustafa A."/>
            <person name="Platzer M."/>
            <person name="Groth M."/>
            <person name="Szafranski K."/>
            <person name="Schliwa M."/>
        </authorList>
    </citation>
    <scope>NUCLEOTIDE SEQUENCE [LARGE SCALE GENOMIC DNA]</scope>
</reference>
<keyword evidence="5" id="KW-1185">Reference proteome</keyword>
<feature type="coiled-coil region" evidence="1">
    <location>
        <begin position="234"/>
        <end position="279"/>
    </location>
</feature>
<accession>X6P4X0</accession>
<keyword evidence="1" id="KW-0175">Coiled coil</keyword>
<gene>
    <name evidence="4" type="ORF">RFI_03941</name>
</gene>
<keyword evidence="3" id="KW-1133">Transmembrane helix</keyword>
<evidence type="ECO:0000256" key="2">
    <source>
        <dbReference type="SAM" id="MobiDB-lite"/>
    </source>
</evidence>
<evidence type="ECO:0000313" key="5">
    <source>
        <dbReference type="Proteomes" id="UP000023152"/>
    </source>
</evidence>
<protein>
    <submittedName>
        <fullName evidence="4">Leucine rich repeat protein</fullName>
    </submittedName>
</protein>
<dbReference type="EMBL" id="ASPP01003623">
    <property type="protein sequence ID" value="ETO33168.1"/>
    <property type="molecule type" value="Genomic_DNA"/>
</dbReference>
<feature type="region of interest" description="Disordered" evidence="2">
    <location>
        <begin position="77"/>
        <end position="123"/>
    </location>
</feature>
<evidence type="ECO:0000313" key="4">
    <source>
        <dbReference type="EMBL" id="ETO33168.1"/>
    </source>
</evidence>
<evidence type="ECO:0000256" key="1">
    <source>
        <dbReference type="SAM" id="Coils"/>
    </source>
</evidence>
<organism evidence="4 5">
    <name type="scientific">Reticulomyxa filosa</name>
    <dbReference type="NCBI Taxonomy" id="46433"/>
    <lineage>
        <taxon>Eukaryota</taxon>
        <taxon>Sar</taxon>
        <taxon>Rhizaria</taxon>
        <taxon>Retaria</taxon>
        <taxon>Foraminifera</taxon>
        <taxon>Monothalamids</taxon>
        <taxon>Reticulomyxidae</taxon>
        <taxon>Reticulomyxa</taxon>
    </lineage>
</organism>
<keyword evidence="3" id="KW-0472">Membrane</keyword>
<evidence type="ECO:0000256" key="3">
    <source>
        <dbReference type="SAM" id="Phobius"/>
    </source>
</evidence>
<proteinExistence type="predicted"/>
<dbReference type="Gene3D" id="3.80.10.10">
    <property type="entry name" value="Ribonuclease Inhibitor"/>
    <property type="match status" value="1"/>
</dbReference>
<feature type="compositionally biased region" description="Basic and acidic residues" evidence="2">
    <location>
        <begin position="101"/>
        <end position="111"/>
    </location>
</feature>